<evidence type="ECO:0008006" key="3">
    <source>
        <dbReference type="Google" id="ProtNLM"/>
    </source>
</evidence>
<dbReference type="EMBL" id="FNNZ01000009">
    <property type="protein sequence ID" value="SDW84936.1"/>
    <property type="molecule type" value="Genomic_DNA"/>
</dbReference>
<dbReference type="AlphaFoldDB" id="A0A1H2WWP9"/>
<dbReference type="RefSeq" id="WP_093031804.1">
    <property type="nucleotide sequence ID" value="NZ_FNNZ01000009.1"/>
</dbReference>
<proteinExistence type="predicted"/>
<organism evidence="1 2">
    <name type="scientific">Thiocapsa roseopersicina</name>
    <dbReference type="NCBI Taxonomy" id="1058"/>
    <lineage>
        <taxon>Bacteria</taxon>
        <taxon>Pseudomonadati</taxon>
        <taxon>Pseudomonadota</taxon>
        <taxon>Gammaproteobacteria</taxon>
        <taxon>Chromatiales</taxon>
        <taxon>Chromatiaceae</taxon>
        <taxon>Thiocapsa</taxon>
    </lineage>
</organism>
<evidence type="ECO:0000313" key="1">
    <source>
        <dbReference type="EMBL" id="SDW84936.1"/>
    </source>
</evidence>
<dbReference type="InterPro" id="IPR029024">
    <property type="entry name" value="TerB-like"/>
</dbReference>
<reference evidence="2" key="1">
    <citation type="submission" date="2016-10" db="EMBL/GenBank/DDBJ databases">
        <authorList>
            <person name="Varghese N."/>
            <person name="Submissions S."/>
        </authorList>
    </citation>
    <scope>NUCLEOTIDE SEQUENCE [LARGE SCALE GENOMIC DNA]</scope>
    <source>
        <strain evidence="2">DSM 217</strain>
    </source>
</reference>
<gene>
    <name evidence="1" type="ORF">SAMN05421783_109159</name>
</gene>
<dbReference type="OrthoDB" id="5767955at2"/>
<keyword evidence="2" id="KW-1185">Reference proteome</keyword>
<evidence type="ECO:0000313" key="2">
    <source>
        <dbReference type="Proteomes" id="UP000198816"/>
    </source>
</evidence>
<accession>A0A1H2WWP9</accession>
<dbReference type="Gene3D" id="1.10.3680.10">
    <property type="entry name" value="TerB-like"/>
    <property type="match status" value="1"/>
</dbReference>
<sequence length="138" mass="15634">MPEITPYADNSAEAMLRVISLFIIGDGEVKDEEMDMLEKLGVFERFGVDREDFAKVFDGYCDDLIAHAGTARFVGLADPDWVDTILAPVTDRISRRTLARILLLLARSDGFFSDAELVIYRQMLDRWEIDIDSLAEPD</sequence>
<name>A0A1H2WWP9_THIRO</name>
<dbReference type="SUPFAM" id="SSF158682">
    <property type="entry name" value="TerB-like"/>
    <property type="match status" value="1"/>
</dbReference>
<protein>
    <recommendedName>
        <fullName evidence="3">Tellurite resistance protein TerB</fullName>
    </recommendedName>
</protein>
<dbReference type="Proteomes" id="UP000198816">
    <property type="component" value="Unassembled WGS sequence"/>
</dbReference>